<dbReference type="EMBL" id="PFAT01000034">
    <property type="protein sequence ID" value="PIR92261.1"/>
    <property type="molecule type" value="Genomic_DNA"/>
</dbReference>
<evidence type="ECO:0008006" key="3">
    <source>
        <dbReference type="Google" id="ProtNLM"/>
    </source>
</evidence>
<dbReference type="Gene3D" id="3.90.550.10">
    <property type="entry name" value="Spore Coat Polysaccharide Biosynthesis Protein SpsA, Chain A"/>
    <property type="match status" value="1"/>
</dbReference>
<dbReference type="GO" id="GO:0008781">
    <property type="term" value="F:N-acylneuraminate cytidylyltransferase activity"/>
    <property type="evidence" value="ECO:0007669"/>
    <property type="project" value="TreeGrafter"/>
</dbReference>
<comment type="caution">
    <text evidence="1">The sequence shown here is derived from an EMBL/GenBank/DDBJ whole genome shotgun (WGS) entry which is preliminary data.</text>
</comment>
<dbReference type="InterPro" id="IPR050793">
    <property type="entry name" value="CMP-NeuNAc_synthase"/>
</dbReference>
<evidence type="ECO:0000313" key="1">
    <source>
        <dbReference type="EMBL" id="PIR92261.1"/>
    </source>
</evidence>
<organism evidence="1 2">
    <name type="scientific">Candidatus Falkowbacteria bacterium CG10_big_fil_rev_8_21_14_0_10_44_15</name>
    <dbReference type="NCBI Taxonomy" id="1974569"/>
    <lineage>
        <taxon>Bacteria</taxon>
        <taxon>Candidatus Falkowiibacteriota</taxon>
    </lineage>
</organism>
<accession>A0A2H0UZJ3</accession>
<evidence type="ECO:0000313" key="2">
    <source>
        <dbReference type="Proteomes" id="UP000228510"/>
    </source>
</evidence>
<dbReference type="InterPro" id="IPR029044">
    <property type="entry name" value="Nucleotide-diphossugar_trans"/>
</dbReference>
<protein>
    <recommendedName>
        <fullName evidence="3">Acylneuraminate cytidylyltransferase family protein</fullName>
    </recommendedName>
</protein>
<dbReference type="InterPro" id="IPR003329">
    <property type="entry name" value="Cytidylyl_trans"/>
</dbReference>
<proteinExistence type="predicted"/>
<gene>
    <name evidence="1" type="ORF">COU01_02810</name>
</gene>
<name>A0A2H0UZJ3_9BACT</name>
<dbReference type="AlphaFoldDB" id="A0A2H0UZJ3"/>
<dbReference type="Proteomes" id="UP000228510">
    <property type="component" value="Unassembled WGS sequence"/>
</dbReference>
<sequence length="229" mass="26115">MLKTKEKAVAIIIARGGSKSIPRKNILPLNGKPLVAWPIELAKSVDRIDRVIVSTDDTEIMSIAKKYGAEVPFIRPYELANDEAETLPVLQHCVKYLEEVENYKAEIIVLLYPTAPLLKAGRVNEALDLFEKSRCNSVVSVAEDRGHYWINENSKLKRLYPIVTTNRQIAKPCYKEDGAIYFNRYDAIMNVKTIVDENSVEFLLVNENENIDIDELNDFIKAENKIFNQ</sequence>
<dbReference type="CDD" id="cd02513">
    <property type="entry name" value="CMP-NeuAc_Synthase"/>
    <property type="match status" value="1"/>
</dbReference>
<dbReference type="Pfam" id="PF02348">
    <property type="entry name" value="CTP_transf_3"/>
    <property type="match status" value="1"/>
</dbReference>
<dbReference type="PANTHER" id="PTHR21485">
    <property type="entry name" value="HAD SUPERFAMILY MEMBERS CMAS AND KDSC"/>
    <property type="match status" value="1"/>
</dbReference>
<dbReference type="SUPFAM" id="SSF53448">
    <property type="entry name" value="Nucleotide-diphospho-sugar transferases"/>
    <property type="match status" value="1"/>
</dbReference>
<dbReference type="PANTHER" id="PTHR21485:SF6">
    <property type="entry name" value="N-ACYLNEURAMINATE CYTIDYLYLTRANSFERASE-RELATED"/>
    <property type="match status" value="1"/>
</dbReference>
<reference evidence="2" key="1">
    <citation type="submission" date="2017-09" db="EMBL/GenBank/DDBJ databases">
        <title>Depth-based differentiation of microbial function through sediment-hosted aquifers and enrichment of novel symbionts in the deep terrestrial subsurface.</title>
        <authorList>
            <person name="Probst A.J."/>
            <person name="Ladd B."/>
            <person name="Jarett J.K."/>
            <person name="Geller-Mcgrath D.E."/>
            <person name="Sieber C.M.K."/>
            <person name="Emerson J.B."/>
            <person name="Anantharaman K."/>
            <person name="Thomas B.C."/>
            <person name="Malmstrom R."/>
            <person name="Stieglmeier M."/>
            <person name="Klingl A."/>
            <person name="Woyke T."/>
            <person name="Ryan C.M."/>
            <person name="Banfield J.F."/>
        </authorList>
    </citation>
    <scope>NUCLEOTIDE SEQUENCE [LARGE SCALE GENOMIC DNA]</scope>
</reference>